<dbReference type="GO" id="GO:0005886">
    <property type="term" value="C:plasma membrane"/>
    <property type="evidence" value="ECO:0007669"/>
    <property type="project" value="TreeGrafter"/>
</dbReference>
<evidence type="ECO:0000313" key="3">
    <source>
        <dbReference type="Proteomes" id="UP000298714"/>
    </source>
</evidence>
<evidence type="ECO:0008006" key="4">
    <source>
        <dbReference type="Google" id="ProtNLM"/>
    </source>
</evidence>
<keyword evidence="1" id="KW-0472">Membrane</keyword>
<evidence type="ECO:0000256" key="1">
    <source>
        <dbReference type="SAM" id="Phobius"/>
    </source>
</evidence>
<dbReference type="AlphaFoldDB" id="A0A4D7C7K0"/>
<dbReference type="KEGG" id="hgn:E6W36_05655"/>
<dbReference type="RefSeq" id="WP_222874056.1">
    <property type="nucleotide sequence ID" value="NZ_CP039704.1"/>
</dbReference>
<proteinExistence type="predicted"/>
<organism evidence="2 3">
    <name type="scientific">Hankyongella ginsenosidimutans</name>
    <dbReference type="NCBI Taxonomy" id="1763828"/>
    <lineage>
        <taxon>Bacteria</taxon>
        <taxon>Pseudomonadati</taxon>
        <taxon>Pseudomonadota</taxon>
        <taxon>Alphaproteobacteria</taxon>
        <taxon>Sphingomonadales</taxon>
        <taxon>Sphingomonadaceae</taxon>
        <taxon>Hankyongella</taxon>
    </lineage>
</organism>
<dbReference type="InterPro" id="IPR050445">
    <property type="entry name" value="Bact_polysacc_biosynth/exp"/>
</dbReference>
<accession>A0A4D7C7K0</accession>
<evidence type="ECO:0000313" key="2">
    <source>
        <dbReference type="EMBL" id="QCI79228.1"/>
    </source>
</evidence>
<keyword evidence="1" id="KW-0812">Transmembrane</keyword>
<dbReference type="EMBL" id="CP039704">
    <property type="protein sequence ID" value="QCI79228.1"/>
    <property type="molecule type" value="Genomic_DNA"/>
</dbReference>
<name>A0A4D7C7K0_9SPHN</name>
<dbReference type="Proteomes" id="UP000298714">
    <property type="component" value="Chromosome"/>
</dbReference>
<feature type="transmembrane region" description="Helical" evidence="1">
    <location>
        <begin position="147"/>
        <end position="167"/>
    </location>
</feature>
<gene>
    <name evidence="2" type="ORF">E6W36_05655</name>
</gene>
<dbReference type="PANTHER" id="PTHR32309">
    <property type="entry name" value="TYROSINE-PROTEIN KINASE"/>
    <property type="match status" value="1"/>
</dbReference>
<dbReference type="PANTHER" id="PTHR32309:SF13">
    <property type="entry name" value="FERRIC ENTEROBACTIN TRANSPORT PROTEIN FEPE"/>
    <property type="match status" value="1"/>
</dbReference>
<keyword evidence="1" id="KW-1133">Transmembrane helix</keyword>
<protein>
    <recommendedName>
        <fullName evidence="4">Tyrosine kinase G-rich domain-containing protein</fullName>
    </recommendedName>
</protein>
<dbReference type="GO" id="GO:0004713">
    <property type="term" value="F:protein tyrosine kinase activity"/>
    <property type="evidence" value="ECO:0007669"/>
    <property type="project" value="TreeGrafter"/>
</dbReference>
<keyword evidence="3" id="KW-1185">Reference proteome</keyword>
<sequence length="172" mass="18956">MTDENGGKENKTLSTTGKNLDTSKSIEKAVDKFKRENLLFSPSVDGGVYTIEIVLNRPELATQICNQYIHYADEIIRTDAVLESRRRLDLLTQRIGAQQLPEVRGALATLLAQEARTLALTSGTTSYAFKIIDVATIPYNKASPQRALICLLGFISGIILASIFIVVRDNVK</sequence>
<reference evidence="3" key="1">
    <citation type="submission" date="2019-04" db="EMBL/GenBank/DDBJ databases">
        <title>Complete genome sequence of Sphingomonas sp. W1-2-3.</title>
        <authorList>
            <person name="Im W.T."/>
        </authorList>
    </citation>
    <scope>NUCLEOTIDE SEQUENCE [LARGE SCALE GENOMIC DNA]</scope>
    <source>
        <strain evidence="3">W1-2-3</strain>
    </source>
</reference>